<dbReference type="Pfam" id="PF00650">
    <property type="entry name" value="CRAL_TRIO"/>
    <property type="match status" value="1"/>
</dbReference>
<dbReference type="Proteomes" id="UP000593574">
    <property type="component" value="Unassembled WGS sequence"/>
</dbReference>
<accession>A0A7J9ACG9</accession>
<evidence type="ECO:0000256" key="7">
    <source>
        <dbReference type="ARBA" id="ARBA00023121"/>
    </source>
</evidence>
<evidence type="ECO:0000259" key="12">
    <source>
        <dbReference type="PROSITE" id="PS50866"/>
    </source>
</evidence>
<dbReference type="InterPro" id="IPR036273">
    <property type="entry name" value="CRAL/TRIO_N_dom_sf"/>
</dbReference>
<evidence type="ECO:0000256" key="9">
    <source>
        <dbReference type="ARBA" id="ARBA00023306"/>
    </source>
</evidence>
<gene>
    <name evidence="13" type="ORF">Golax_008778</name>
</gene>
<dbReference type="EMBL" id="JABEZV010000009">
    <property type="protein sequence ID" value="MBA0721214.1"/>
    <property type="molecule type" value="Genomic_DNA"/>
</dbReference>
<evidence type="ECO:0000256" key="5">
    <source>
        <dbReference type="ARBA" id="ARBA00022490"/>
    </source>
</evidence>
<dbReference type="InterPro" id="IPR036865">
    <property type="entry name" value="CRAL-TRIO_dom_sf"/>
</dbReference>
<dbReference type="PROSITE" id="PS50191">
    <property type="entry name" value="CRAL_TRIO"/>
    <property type="match status" value="1"/>
</dbReference>
<dbReference type="SUPFAM" id="SSF46938">
    <property type="entry name" value="CRAL/TRIO N-terminal domain"/>
    <property type="match status" value="1"/>
</dbReference>
<evidence type="ECO:0000256" key="10">
    <source>
        <dbReference type="SAM" id="MobiDB-lite"/>
    </source>
</evidence>
<keyword evidence="7" id="KW-0446">Lipid-binding</keyword>
<evidence type="ECO:0000256" key="1">
    <source>
        <dbReference type="ARBA" id="ARBA00004370"/>
    </source>
</evidence>
<keyword evidence="6" id="KW-0132">Cell division</keyword>
<dbReference type="Gene3D" id="3.40.525.10">
    <property type="entry name" value="CRAL-TRIO lipid binding domain"/>
    <property type="match status" value="1"/>
</dbReference>
<dbReference type="AlphaFoldDB" id="A0A7J9ACG9"/>
<dbReference type="InterPro" id="IPR011074">
    <property type="entry name" value="CRAL/TRIO_N_dom"/>
</dbReference>
<dbReference type="PANTHER" id="PTHR45932:SF6">
    <property type="entry name" value="PATELLIN-3"/>
    <property type="match status" value="1"/>
</dbReference>
<dbReference type="InterPro" id="IPR009038">
    <property type="entry name" value="GOLD_dom"/>
</dbReference>
<evidence type="ECO:0000256" key="2">
    <source>
        <dbReference type="ARBA" id="ARBA00004496"/>
    </source>
</evidence>
<dbReference type="Pfam" id="PF03765">
    <property type="entry name" value="CRAL_TRIO_N"/>
    <property type="match status" value="1"/>
</dbReference>
<keyword evidence="5" id="KW-0963">Cytoplasm</keyword>
<evidence type="ECO:0000259" key="11">
    <source>
        <dbReference type="PROSITE" id="PS50191"/>
    </source>
</evidence>
<feature type="region of interest" description="Disordered" evidence="10">
    <location>
        <begin position="1"/>
        <end position="213"/>
    </location>
</feature>
<evidence type="ECO:0000256" key="4">
    <source>
        <dbReference type="ARBA" id="ARBA00022448"/>
    </source>
</evidence>
<protein>
    <recommendedName>
        <fullName evidence="15">Patellin-3</fullName>
    </recommendedName>
</protein>
<feature type="compositionally biased region" description="Basic and acidic residues" evidence="10">
    <location>
        <begin position="237"/>
        <end position="251"/>
    </location>
</feature>
<organism evidence="13 14">
    <name type="scientific">Gossypium laxum</name>
    <dbReference type="NCBI Taxonomy" id="34288"/>
    <lineage>
        <taxon>Eukaryota</taxon>
        <taxon>Viridiplantae</taxon>
        <taxon>Streptophyta</taxon>
        <taxon>Embryophyta</taxon>
        <taxon>Tracheophyta</taxon>
        <taxon>Spermatophyta</taxon>
        <taxon>Magnoliopsida</taxon>
        <taxon>eudicotyledons</taxon>
        <taxon>Gunneridae</taxon>
        <taxon>Pentapetalae</taxon>
        <taxon>rosids</taxon>
        <taxon>malvids</taxon>
        <taxon>Malvales</taxon>
        <taxon>Malvaceae</taxon>
        <taxon>Malvoideae</taxon>
        <taxon>Gossypium</taxon>
    </lineage>
</organism>
<dbReference type="InterPro" id="IPR001251">
    <property type="entry name" value="CRAL-TRIO_dom"/>
</dbReference>
<comment type="subcellular location">
    <subcellularLocation>
        <location evidence="2">Cytoplasm</location>
    </subcellularLocation>
    <subcellularLocation>
        <location evidence="1">Membrane</location>
    </subcellularLocation>
</comment>
<comment type="similarity">
    <text evidence="3">Belongs to the patellin family.</text>
</comment>
<dbReference type="GO" id="GO:0008289">
    <property type="term" value="F:lipid binding"/>
    <property type="evidence" value="ECO:0007669"/>
    <property type="project" value="UniProtKB-KW"/>
</dbReference>
<keyword evidence="9" id="KW-0131">Cell cycle</keyword>
<keyword evidence="8" id="KW-0472">Membrane</keyword>
<proteinExistence type="inferred from homology"/>
<evidence type="ECO:0008006" key="15">
    <source>
        <dbReference type="Google" id="ProtNLM"/>
    </source>
</evidence>
<feature type="compositionally biased region" description="Low complexity" evidence="10">
    <location>
        <begin position="1"/>
        <end position="12"/>
    </location>
</feature>
<feature type="compositionally biased region" description="Basic and acidic residues" evidence="10">
    <location>
        <begin position="78"/>
        <end position="88"/>
    </location>
</feature>
<dbReference type="Pfam" id="PF25099">
    <property type="entry name" value="GOLD_PATL1_C"/>
    <property type="match status" value="1"/>
</dbReference>
<dbReference type="SMART" id="SM01100">
    <property type="entry name" value="CRAL_TRIO_N"/>
    <property type="match status" value="1"/>
</dbReference>
<dbReference type="CDD" id="cd00170">
    <property type="entry name" value="SEC14"/>
    <property type="match status" value="1"/>
</dbReference>
<dbReference type="PROSITE" id="PS50866">
    <property type="entry name" value="GOLD"/>
    <property type="match status" value="1"/>
</dbReference>
<reference evidence="13 14" key="1">
    <citation type="journal article" date="2019" name="Genome Biol. Evol.">
        <title>Insights into the evolution of the New World diploid cottons (Gossypium, subgenus Houzingenia) based on genome sequencing.</title>
        <authorList>
            <person name="Grover C.E."/>
            <person name="Arick M.A. 2nd"/>
            <person name="Thrash A."/>
            <person name="Conover J.L."/>
            <person name="Sanders W.S."/>
            <person name="Peterson D.G."/>
            <person name="Frelichowski J.E."/>
            <person name="Scheffler J.A."/>
            <person name="Scheffler B.E."/>
            <person name="Wendel J.F."/>
        </authorList>
    </citation>
    <scope>NUCLEOTIDE SEQUENCE [LARGE SCALE GENOMIC DNA]</scope>
    <source>
        <strain evidence="13">4</strain>
        <tissue evidence="13">Leaf</tissue>
    </source>
</reference>
<name>A0A7J9ACG9_9ROSI</name>
<dbReference type="SMART" id="SM00516">
    <property type="entry name" value="SEC14"/>
    <property type="match status" value="1"/>
</dbReference>
<dbReference type="GO" id="GO:0051301">
    <property type="term" value="P:cell division"/>
    <property type="evidence" value="ECO:0007669"/>
    <property type="project" value="UniProtKB-KW"/>
</dbReference>
<dbReference type="InterPro" id="IPR056794">
    <property type="entry name" value="PATL1-6_C_GOLD"/>
</dbReference>
<evidence type="ECO:0000256" key="3">
    <source>
        <dbReference type="ARBA" id="ARBA00007155"/>
    </source>
</evidence>
<dbReference type="InterPro" id="IPR044834">
    <property type="entry name" value="PATL"/>
</dbReference>
<feature type="compositionally biased region" description="Basic and acidic residues" evidence="10">
    <location>
        <begin position="199"/>
        <end position="213"/>
    </location>
</feature>
<keyword evidence="4" id="KW-0813">Transport</keyword>
<evidence type="ECO:0000256" key="8">
    <source>
        <dbReference type="ARBA" id="ARBA00023136"/>
    </source>
</evidence>
<feature type="region of interest" description="Disordered" evidence="10">
    <location>
        <begin position="231"/>
        <end position="251"/>
    </location>
</feature>
<evidence type="ECO:0000313" key="13">
    <source>
        <dbReference type="EMBL" id="MBA0721214.1"/>
    </source>
</evidence>
<dbReference type="FunFam" id="3.40.525.10:FF:000022">
    <property type="entry name" value="SEC14 cytosolic factor family protein"/>
    <property type="match status" value="1"/>
</dbReference>
<evidence type="ECO:0000313" key="14">
    <source>
        <dbReference type="Proteomes" id="UP000593574"/>
    </source>
</evidence>
<comment type="caution">
    <text evidence="13">The sequence shown here is derived from an EMBL/GenBank/DDBJ whole genome shotgun (WGS) entry which is preliminary data.</text>
</comment>
<feature type="compositionally biased region" description="Low complexity" evidence="10">
    <location>
        <begin position="158"/>
        <end position="186"/>
    </location>
</feature>
<sequence>MADETPAQNPPMAAAPPPPTSATVTDSESPAVLEKQDPSPPSHVPAVSVSVTESASTTIAENEEQAPPPEQAALEPDSSDKGSGKEELPPTPPPQAVESESEPPAVTEAPKEENPPAPAAETVVISESESQQPPAPPHPEVVTESESLAAMMEKEETGAPAEPTAAGTTTTTTTTTTSAQEEVAAAVEEKKVPQNLGSFKEESNKEADLSDSERKALEELKQLVREAIDSNLFNSESKSEENPEKEKKQESKEVSIWGIPLLKDERSDVILLKFLRARDFKAKDAFVMIKNTIRWRKEFGIDELLDEDLGDDMEKVVFMHGQDKEGHPVCYNVYGEFQNKELYQKAFSDEEKRMKFLRWRIQLLEKSIRKLDFSPGGVSTIFQVSDLKNSPGPGKKELRLATKQALQVLQDNYPEFVAKQVFINVPWWYLAFYTMISPFMTQRTKSKFVIALPSKSAETLFKYIPPEQVPIQYGGLSVDYCDCNPEFSDADPATEMTVKPGTKQTVEITIFELTSKRLSFVPIMNVRSNGKNFSLQKCILVWEIRVVGWEVSYGAEFVPDAKDSYAVIIQKPTKMTAKDEPVVSQSFKVGELGKVLLTVDNPTSKKKKLLYRFKVKPFCD</sequence>
<feature type="compositionally biased region" description="Low complexity" evidence="10">
    <location>
        <begin position="44"/>
        <end position="60"/>
    </location>
</feature>
<dbReference type="SUPFAM" id="SSF52087">
    <property type="entry name" value="CRAL/TRIO domain"/>
    <property type="match status" value="1"/>
</dbReference>
<keyword evidence="14" id="KW-1185">Reference proteome</keyword>
<dbReference type="PANTHER" id="PTHR45932">
    <property type="entry name" value="PATELLIN-1"/>
    <property type="match status" value="1"/>
</dbReference>
<evidence type="ECO:0000256" key="6">
    <source>
        <dbReference type="ARBA" id="ARBA00022618"/>
    </source>
</evidence>
<feature type="domain" description="GOLD" evidence="12">
    <location>
        <begin position="481"/>
        <end position="615"/>
    </location>
</feature>
<feature type="domain" description="CRAL-TRIO" evidence="11">
    <location>
        <begin position="306"/>
        <end position="481"/>
    </location>
</feature>
<dbReference type="GO" id="GO:0016020">
    <property type="term" value="C:membrane"/>
    <property type="evidence" value="ECO:0007669"/>
    <property type="project" value="UniProtKB-SubCell"/>
</dbReference>
<dbReference type="GO" id="GO:0005737">
    <property type="term" value="C:cytoplasm"/>
    <property type="evidence" value="ECO:0007669"/>
    <property type="project" value="UniProtKB-SubCell"/>
</dbReference>